<dbReference type="PANTHER" id="PTHR39962">
    <property type="entry name" value="BLL4848 PROTEIN"/>
    <property type="match status" value="1"/>
</dbReference>
<feature type="domain" description="LpxI N-terminal" evidence="2">
    <location>
        <begin position="10"/>
        <end position="139"/>
    </location>
</feature>
<dbReference type="Pfam" id="PF06230">
    <property type="entry name" value="LpxI_C"/>
    <property type="match status" value="1"/>
</dbReference>
<comment type="caution">
    <text evidence="3">The sequence shown here is derived from an EMBL/GenBank/DDBJ whole genome shotgun (WGS) entry which is preliminary data.</text>
</comment>
<proteinExistence type="predicted"/>
<evidence type="ECO:0000259" key="2">
    <source>
        <dbReference type="Pfam" id="PF17930"/>
    </source>
</evidence>
<dbReference type="PANTHER" id="PTHR39962:SF1">
    <property type="entry name" value="LPXI FAMILY PROTEIN"/>
    <property type="match status" value="1"/>
</dbReference>
<keyword evidence="3" id="KW-0378">Hydrolase</keyword>
<dbReference type="Gene3D" id="3.40.50.20">
    <property type="match status" value="1"/>
</dbReference>
<protein>
    <submittedName>
        <fullName evidence="3">UDP-2,3-diacylglucosamine diphosphatase LpxI</fullName>
        <ecNumber evidence="3">3.6.1.54</ecNumber>
    </submittedName>
</protein>
<dbReference type="EMBL" id="JACEON010000001">
    <property type="protein sequence ID" value="MBA4610307.1"/>
    <property type="molecule type" value="Genomic_DNA"/>
</dbReference>
<feature type="domain" description="LpxI C-terminal" evidence="1">
    <location>
        <begin position="143"/>
        <end position="277"/>
    </location>
</feature>
<dbReference type="InterPro" id="IPR053174">
    <property type="entry name" value="LpxI"/>
</dbReference>
<keyword evidence="4" id="KW-1185">Reference proteome</keyword>
<dbReference type="InterPro" id="IPR041255">
    <property type="entry name" value="LpxI_N"/>
</dbReference>
<name>A0A838XKB7_9HYPH</name>
<reference evidence="3 4" key="2">
    <citation type="submission" date="2020-08" db="EMBL/GenBank/DDBJ databases">
        <title>Stappia taiwanensis sp. nov., isolated from a coastal thermal spring.</title>
        <authorList>
            <person name="Kampfer P."/>
        </authorList>
    </citation>
    <scope>NUCLEOTIDE SEQUENCE [LARGE SCALE GENOMIC DNA]</scope>
    <source>
        <strain evidence="3 4">DSM 23284</strain>
    </source>
</reference>
<dbReference type="EC" id="3.6.1.54" evidence="3"/>
<dbReference type="GO" id="GO:0016787">
    <property type="term" value="F:hydrolase activity"/>
    <property type="evidence" value="ECO:0007669"/>
    <property type="project" value="UniProtKB-KW"/>
</dbReference>
<evidence type="ECO:0000313" key="4">
    <source>
        <dbReference type="Proteomes" id="UP000559404"/>
    </source>
</evidence>
<dbReference type="Pfam" id="PF17930">
    <property type="entry name" value="LpxI_N"/>
    <property type="match status" value="1"/>
</dbReference>
<dbReference type="Gene3D" id="3.40.140.80">
    <property type="match status" value="1"/>
</dbReference>
<sequence>MSPGDNPTPVAVICGSGRLPVEVVAAARASGRKVVAIAIKGEADPAIAEYDPTYLGWGQIGKLADLLKRESCRDVVMIGGVTRRPEVREIVGDLGTMRRLPRIVAALVGGDDSLLTRIIRLFEDEGFRIIGAHEIAPELLAGEGAIAGPRPSSDAMADLELARRAVIELGRLDIGQGAVAIAGRIVAVEGAEGTDAMLRRCAELRQIGRVKGKGGVLVKCAKPGQDLRIDLPAIGPATVELAGAAGLAGVAVEAGRVLIAERARTLQLAGTSKVFLWGMPTLPPAPKLSPSQPGDT</sequence>
<dbReference type="Proteomes" id="UP000559404">
    <property type="component" value="Unassembled WGS sequence"/>
</dbReference>
<dbReference type="AlphaFoldDB" id="A0A838XKB7"/>
<gene>
    <name evidence="3" type="primary">lpxI</name>
    <name evidence="3" type="ORF">H1W37_01480</name>
</gene>
<dbReference type="RefSeq" id="WP_181758486.1">
    <property type="nucleotide sequence ID" value="NZ_BMCR01000001.1"/>
</dbReference>
<organism evidence="3 4">
    <name type="scientific">Stappia taiwanensis</name>
    <dbReference type="NCBI Taxonomy" id="992267"/>
    <lineage>
        <taxon>Bacteria</taxon>
        <taxon>Pseudomonadati</taxon>
        <taxon>Pseudomonadota</taxon>
        <taxon>Alphaproteobacteria</taxon>
        <taxon>Hyphomicrobiales</taxon>
        <taxon>Stappiaceae</taxon>
        <taxon>Stappia</taxon>
    </lineage>
</organism>
<evidence type="ECO:0000259" key="1">
    <source>
        <dbReference type="Pfam" id="PF06230"/>
    </source>
</evidence>
<evidence type="ECO:0000313" key="3">
    <source>
        <dbReference type="EMBL" id="MBA4610307.1"/>
    </source>
</evidence>
<dbReference type="InterPro" id="IPR010415">
    <property type="entry name" value="LpxI_C"/>
</dbReference>
<reference evidence="3 4" key="1">
    <citation type="submission" date="2020-07" db="EMBL/GenBank/DDBJ databases">
        <authorList>
            <person name="Li M."/>
        </authorList>
    </citation>
    <scope>NUCLEOTIDE SEQUENCE [LARGE SCALE GENOMIC DNA]</scope>
    <source>
        <strain evidence="3 4">DSM 23284</strain>
    </source>
</reference>
<accession>A0A838XKB7</accession>
<dbReference type="InterPro" id="IPR043167">
    <property type="entry name" value="LpxI_C_sf"/>
</dbReference>